<sequence>MPSGFVIPLRMVALDCSGLVTPQQRVAPAPCSVSSKNGERVLLPAPAGQSVLFCVERVL</sequence>
<comment type="caution">
    <text evidence="1">The sequence shown here is derived from an EMBL/GenBank/DDBJ whole genome shotgun (WGS) entry which is preliminary data.</text>
</comment>
<dbReference type="EMBL" id="QGKX02001521">
    <property type="protein sequence ID" value="KAF3509770.1"/>
    <property type="molecule type" value="Genomic_DNA"/>
</dbReference>
<evidence type="ECO:0000313" key="1">
    <source>
        <dbReference type="EMBL" id="KAF3509770.1"/>
    </source>
</evidence>
<name>A0A8S9P3R6_BRACR</name>
<dbReference type="AlphaFoldDB" id="A0A8S9P3R6"/>
<dbReference type="Proteomes" id="UP000712600">
    <property type="component" value="Unassembled WGS sequence"/>
</dbReference>
<reference evidence="1" key="1">
    <citation type="submission" date="2019-12" db="EMBL/GenBank/DDBJ databases">
        <title>Genome sequencing and annotation of Brassica cretica.</title>
        <authorList>
            <person name="Studholme D.J."/>
            <person name="Sarris P."/>
        </authorList>
    </citation>
    <scope>NUCLEOTIDE SEQUENCE</scope>
    <source>
        <strain evidence="1">PFS-109/04</strain>
        <tissue evidence="1">Leaf</tissue>
    </source>
</reference>
<proteinExistence type="predicted"/>
<evidence type="ECO:0000313" key="2">
    <source>
        <dbReference type="Proteomes" id="UP000712600"/>
    </source>
</evidence>
<accession>A0A8S9P3R6</accession>
<organism evidence="1 2">
    <name type="scientific">Brassica cretica</name>
    <name type="common">Mustard</name>
    <dbReference type="NCBI Taxonomy" id="69181"/>
    <lineage>
        <taxon>Eukaryota</taxon>
        <taxon>Viridiplantae</taxon>
        <taxon>Streptophyta</taxon>
        <taxon>Embryophyta</taxon>
        <taxon>Tracheophyta</taxon>
        <taxon>Spermatophyta</taxon>
        <taxon>Magnoliopsida</taxon>
        <taxon>eudicotyledons</taxon>
        <taxon>Gunneridae</taxon>
        <taxon>Pentapetalae</taxon>
        <taxon>rosids</taxon>
        <taxon>malvids</taxon>
        <taxon>Brassicales</taxon>
        <taxon>Brassicaceae</taxon>
        <taxon>Brassiceae</taxon>
        <taxon>Brassica</taxon>
    </lineage>
</organism>
<protein>
    <submittedName>
        <fullName evidence="1">Uncharacterized protein</fullName>
    </submittedName>
</protein>
<gene>
    <name evidence="1" type="ORF">F2Q69_00005758</name>
</gene>